<evidence type="ECO:0000313" key="1">
    <source>
        <dbReference type="EMBL" id="QTA84448.1"/>
    </source>
</evidence>
<dbReference type="KEGG" id="dmm:dnm_004440"/>
<dbReference type="AlphaFoldDB" id="A0A975GL53"/>
<dbReference type="EMBL" id="CP061800">
    <property type="protein sequence ID" value="QTA84448.1"/>
    <property type="molecule type" value="Genomic_DNA"/>
</dbReference>
<proteinExistence type="predicted"/>
<reference evidence="1" key="1">
    <citation type="journal article" date="2021" name="Microb. Physiol.">
        <title>Proteogenomic Insights into the Physiology of Marine, Sulfate-Reducing, Filamentous Desulfonema limicola and Desulfonema magnum.</title>
        <authorList>
            <person name="Schnaars V."/>
            <person name="Wohlbrand L."/>
            <person name="Scheve S."/>
            <person name="Hinrichs C."/>
            <person name="Reinhardt R."/>
            <person name="Rabus R."/>
        </authorList>
    </citation>
    <scope>NUCLEOTIDE SEQUENCE</scope>
    <source>
        <strain evidence="1">4be13</strain>
    </source>
</reference>
<protein>
    <submittedName>
        <fullName evidence="1">Uncharacterized protein</fullName>
    </submittedName>
</protein>
<sequence length="45" mass="5120">MKTLFERDEDKNQVIGTAVTEFCLLTKLKMLFPPMSLFPAAFLIA</sequence>
<accession>A0A975GL53</accession>
<dbReference type="RefSeq" id="WP_207680931.1">
    <property type="nucleotide sequence ID" value="NZ_CP061800.1"/>
</dbReference>
<evidence type="ECO:0000313" key="2">
    <source>
        <dbReference type="Proteomes" id="UP000663722"/>
    </source>
</evidence>
<gene>
    <name evidence="1" type="ORF">dnm_004440</name>
</gene>
<organism evidence="1 2">
    <name type="scientific">Desulfonema magnum</name>
    <dbReference type="NCBI Taxonomy" id="45655"/>
    <lineage>
        <taxon>Bacteria</taxon>
        <taxon>Pseudomonadati</taxon>
        <taxon>Thermodesulfobacteriota</taxon>
        <taxon>Desulfobacteria</taxon>
        <taxon>Desulfobacterales</taxon>
        <taxon>Desulfococcaceae</taxon>
        <taxon>Desulfonema</taxon>
    </lineage>
</organism>
<keyword evidence="2" id="KW-1185">Reference proteome</keyword>
<dbReference type="Proteomes" id="UP000663722">
    <property type="component" value="Chromosome"/>
</dbReference>
<name>A0A975GL53_9BACT</name>